<keyword evidence="6" id="KW-1185">Reference proteome</keyword>
<dbReference type="PANTHER" id="PTHR24220:SF685">
    <property type="entry name" value="ABC TRANSPORTER RELATED"/>
    <property type="match status" value="1"/>
</dbReference>
<evidence type="ECO:0000256" key="1">
    <source>
        <dbReference type="ARBA" id="ARBA00022448"/>
    </source>
</evidence>
<dbReference type="PANTHER" id="PTHR24220">
    <property type="entry name" value="IMPORT ATP-BINDING PROTEIN"/>
    <property type="match status" value="1"/>
</dbReference>
<evidence type="ECO:0000256" key="3">
    <source>
        <dbReference type="ARBA" id="ARBA00022840"/>
    </source>
</evidence>
<dbReference type="CDD" id="cd03255">
    <property type="entry name" value="ABC_MJ0796_LolCDE_FtsE"/>
    <property type="match status" value="1"/>
</dbReference>
<keyword evidence="2" id="KW-0547">Nucleotide-binding</keyword>
<gene>
    <name evidence="5" type="ORF">ACFP1Z_14145</name>
</gene>
<protein>
    <submittedName>
        <fullName evidence="5">ABC transporter ATP-binding protein</fullName>
    </submittedName>
</protein>
<proteinExistence type="predicted"/>
<dbReference type="RefSeq" id="WP_390316560.1">
    <property type="nucleotide sequence ID" value="NZ_JBHSPB010000007.1"/>
</dbReference>
<organism evidence="5 6">
    <name type="scientific">Streptomyces gamaensis</name>
    <dbReference type="NCBI Taxonomy" id="1763542"/>
    <lineage>
        <taxon>Bacteria</taxon>
        <taxon>Bacillati</taxon>
        <taxon>Actinomycetota</taxon>
        <taxon>Actinomycetes</taxon>
        <taxon>Kitasatosporales</taxon>
        <taxon>Streptomycetaceae</taxon>
        <taxon>Streptomyces</taxon>
    </lineage>
</organism>
<reference evidence="6" key="1">
    <citation type="journal article" date="2019" name="Int. J. Syst. Evol. Microbiol.">
        <title>The Global Catalogue of Microorganisms (GCM) 10K type strain sequencing project: providing services to taxonomists for standard genome sequencing and annotation.</title>
        <authorList>
            <consortium name="The Broad Institute Genomics Platform"/>
            <consortium name="The Broad Institute Genome Sequencing Center for Infectious Disease"/>
            <person name="Wu L."/>
            <person name="Ma J."/>
        </authorList>
    </citation>
    <scope>NUCLEOTIDE SEQUENCE [LARGE SCALE GENOMIC DNA]</scope>
    <source>
        <strain evidence="6">CGMCC 4.7304</strain>
    </source>
</reference>
<dbReference type="InterPro" id="IPR003439">
    <property type="entry name" value="ABC_transporter-like_ATP-bd"/>
</dbReference>
<dbReference type="InterPro" id="IPR027417">
    <property type="entry name" value="P-loop_NTPase"/>
</dbReference>
<dbReference type="PROSITE" id="PS50893">
    <property type="entry name" value="ABC_TRANSPORTER_2"/>
    <property type="match status" value="1"/>
</dbReference>
<sequence>MYRTAAHSAGSPAAPAPAGTVAVAARATELSKVYGRGETQVTALDRVSVEFRRGEFTAIMGPSGSGKSTLMHCMAGLDSISSGSTRIGDVELAALGDKQLTQLRRDRIGFVFQAFNLLPTLTALENITLPLDIAGRRPDREWLERVVSTVGLSGRLAHRPSQLSGGQQQRVAVARALTAKPEIVFADEPTGNLDSRSGAELLGFLRESVRAMEQTVVMVTHDPVAASYADRVVFLADGRIVDEMRRPTADAVLDRMKAFDAKGRTS</sequence>
<dbReference type="Proteomes" id="UP001596083">
    <property type="component" value="Unassembled WGS sequence"/>
</dbReference>
<dbReference type="InterPro" id="IPR017871">
    <property type="entry name" value="ABC_transporter-like_CS"/>
</dbReference>
<evidence type="ECO:0000313" key="6">
    <source>
        <dbReference type="Proteomes" id="UP001596083"/>
    </source>
</evidence>
<dbReference type="InterPro" id="IPR017911">
    <property type="entry name" value="MacB-like_ATP-bd"/>
</dbReference>
<accession>A0ABW0Z1E2</accession>
<feature type="domain" description="ABC transporter" evidence="4">
    <location>
        <begin position="25"/>
        <end position="262"/>
    </location>
</feature>
<dbReference type="GO" id="GO:0005524">
    <property type="term" value="F:ATP binding"/>
    <property type="evidence" value="ECO:0007669"/>
    <property type="project" value="UniProtKB-KW"/>
</dbReference>
<evidence type="ECO:0000259" key="4">
    <source>
        <dbReference type="PROSITE" id="PS50893"/>
    </source>
</evidence>
<dbReference type="Pfam" id="PF00005">
    <property type="entry name" value="ABC_tran"/>
    <property type="match status" value="1"/>
</dbReference>
<dbReference type="InterPro" id="IPR015854">
    <property type="entry name" value="ABC_transpr_LolD-like"/>
</dbReference>
<keyword evidence="1" id="KW-0813">Transport</keyword>
<evidence type="ECO:0000256" key="2">
    <source>
        <dbReference type="ARBA" id="ARBA00022741"/>
    </source>
</evidence>
<name>A0ABW0Z1E2_9ACTN</name>
<dbReference type="Gene3D" id="3.40.50.300">
    <property type="entry name" value="P-loop containing nucleotide triphosphate hydrolases"/>
    <property type="match status" value="1"/>
</dbReference>
<dbReference type="SUPFAM" id="SSF52540">
    <property type="entry name" value="P-loop containing nucleoside triphosphate hydrolases"/>
    <property type="match status" value="1"/>
</dbReference>
<comment type="caution">
    <text evidence="5">The sequence shown here is derived from an EMBL/GenBank/DDBJ whole genome shotgun (WGS) entry which is preliminary data.</text>
</comment>
<evidence type="ECO:0000313" key="5">
    <source>
        <dbReference type="EMBL" id="MFC5721309.1"/>
    </source>
</evidence>
<dbReference type="InterPro" id="IPR003593">
    <property type="entry name" value="AAA+_ATPase"/>
</dbReference>
<dbReference type="PROSITE" id="PS00211">
    <property type="entry name" value="ABC_TRANSPORTER_1"/>
    <property type="match status" value="1"/>
</dbReference>
<dbReference type="SMART" id="SM00382">
    <property type="entry name" value="AAA"/>
    <property type="match status" value="1"/>
</dbReference>
<keyword evidence="3 5" id="KW-0067">ATP-binding</keyword>
<dbReference type="EMBL" id="JBHSPB010000007">
    <property type="protein sequence ID" value="MFC5721309.1"/>
    <property type="molecule type" value="Genomic_DNA"/>
</dbReference>